<feature type="transmembrane region" description="Helical" evidence="1">
    <location>
        <begin position="234"/>
        <end position="253"/>
    </location>
</feature>
<evidence type="ECO:0000313" key="2">
    <source>
        <dbReference type="EMBL" id="MCL1627462.1"/>
    </source>
</evidence>
<dbReference type="Pfam" id="PF09955">
    <property type="entry name" value="DUF2189"/>
    <property type="match status" value="1"/>
</dbReference>
<proteinExistence type="predicted"/>
<feature type="transmembrane region" description="Helical" evidence="1">
    <location>
        <begin position="166"/>
        <end position="192"/>
    </location>
</feature>
<name>A0ABT0LXX8_9RHOB</name>
<keyword evidence="1" id="KW-0472">Membrane</keyword>
<reference evidence="2 3" key="1">
    <citation type="submission" date="2022-05" db="EMBL/GenBank/DDBJ databases">
        <title>Seasonal and diel survey of microbial diversity of the Tyrrhenian coast.</title>
        <authorList>
            <person name="Gattoni G."/>
            <person name="Corral P."/>
        </authorList>
    </citation>
    <scope>NUCLEOTIDE SEQUENCE [LARGE SCALE GENOMIC DNA]</scope>
    <source>
        <strain evidence="2 3">V10</strain>
    </source>
</reference>
<keyword evidence="1" id="KW-1133">Transmembrane helix</keyword>
<feature type="transmembrane region" description="Helical" evidence="1">
    <location>
        <begin position="67"/>
        <end position="89"/>
    </location>
</feature>
<keyword evidence="1" id="KW-0812">Transmembrane</keyword>
<feature type="transmembrane region" description="Helical" evidence="1">
    <location>
        <begin position="204"/>
        <end position="228"/>
    </location>
</feature>
<accession>A0ABT0LXX8</accession>
<evidence type="ECO:0000313" key="3">
    <source>
        <dbReference type="Proteomes" id="UP001202550"/>
    </source>
</evidence>
<dbReference type="InterPro" id="IPR018692">
    <property type="entry name" value="DUF2189"/>
</dbReference>
<sequence length="258" mass="27894">MPDNITAVVPPSEIPEPRSISTRDIAEVLRAGLTDFRRAPMFGLVFSSVYVLGGLVLYAVFMASGQSWWFIPVAVGFPLLAPFAATGLYEVSRRLESGAPLDWSGILGCVFAQKDRQVPSMAMVIMLAFMFWVFVAHTTFALFFGLQPITSSTADMLFSSTGLTMLAVGGVVGGGMAAIMFALTVVSLPLLLDREVDFITAMITSVRVVMTNIVPMAIWAAIIAALLFVAMLPAFLGLFLALPVLGHATWHLYRRVLP</sequence>
<feature type="transmembrane region" description="Helical" evidence="1">
    <location>
        <begin position="39"/>
        <end position="61"/>
    </location>
</feature>
<evidence type="ECO:0000256" key="1">
    <source>
        <dbReference type="SAM" id="Phobius"/>
    </source>
</evidence>
<dbReference type="EMBL" id="JALZWP010000001">
    <property type="protein sequence ID" value="MCL1627462.1"/>
    <property type="molecule type" value="Genomic_DNA"/>
</dbReference>
<organism evidence="2 3">
    <name type="scientific">Roseinatronobacter domitianus</name>
    <dbReference type="NCBI Taxonomy" id="2940293"/>
    <lineage>
        <taxon>Bacteria</taxon>
        <taxon>Pseudomonadati</taxon>
        <taxon>Pseudomonadota</taxon>
        <taxon>Alphaproteobacteria</taxon>
        <taxon>Rhodobacterales</taxon>
        <taxon>Paracoccaceae</taxon>
        <taxon>Roseinatronobacter</taxon>
    </lineage>
</organism>
<gene>
    <name evidence="2" type="ORF">M3N55_01845</name>
</gene>
<protein>
    <submittedName>
        <fullName evidence="2">DUF2189 domain-containing protein</fullName>
    </submittedName>
</protein>
<dbReference type="RefSeq" id="WP_249055800.1">
    <property type="nucleotide sequence ID" value="NZ_JALZWP010000001.1"/>
</dbReference>
<dbReference type="Proteomes" id="UP001202550">
    <property type="component" value="Unassembled WGS sequence"/>
</dbReference>
<feature type="transmembrane region" description="Helical" evidence="1">
    <location>
        <begin position="124"/>
        <end position="146"/>
    </location>
</feature>
<comment type="caution">
    <text evidence="2">The sequence shown here is derived from an EMBL/GenBank/DDBJ whole genome shotgun (WGS) entry which is preliminary data.</text>
</comment>
<keyword evidence="3" id="KW-1185">Reference proteome</keyword>